<evidence type="ECO:0000259" key="2">
    <source>
        <dbReference type="Pfam" id="PF14523"/>
    </source>
</evidence>
<keyword evidence="4" id="KW-1185">Reference proteome</keyword>
<evidence type="ECO:0000313" key="3">
    <source>
        <dbReference type="EMBL" id="KIJ09132.1"/>
    </source>
</evidence>
<sequence length="247" mass="27754">MPTTQVAPPTRLDGDPDEREDSAFLSLQSSLSLQVFKINSNVQGILKLVDQLGTTKDSASLRKSLHDLTDTTRAMAKRGSEDLKKLASMPASSPHHKTSLQKTSHDLQLCLVAFQRTLQISAERQRTIVEGVKIVVEDEEPRLFEHSSPQQRHAQLLRSQLSPHELAYQESLLQEREAEIQEIEIGIQEIETGIHELSPGSPEDTYIDTHSQGPKDDDEGKNVEEKDEPPSELSWLRDVLKVRLPSR</sequence>
<feature type="region of interest" description="Disordered" evidence="1">
    <location>
        <begin position="195"/>
        <end position="234"/>
    </location>
</feature>
<dbReference type="GO" id="GO:0016020">
    <property type="term" value="C:membrane"/>
    <property type="evidence" value="ECO:0007669"/>
    <property type="project" value="InterPro"/>
</dbReference>
<dbReference type="HOGENOM" id="CLU_1124860_0_0_1"/>
<dbReference type="InterPro" id="IPR006011">
    <property type="entry name" value="Syntaxin_N"/>
</dbReference>
<reference evidence="3 4" key="1">
    <citation type="submission" date="2014-06" db="EMBL/GenBank/DDBJ databases">
        <authorList>
            <consortium name="DOE Joint Genome Institute"/>
            <person name="Kuo A."/>
            <person name="Kohler A."/>
            <person name="Nagy L.G."/>
            <person name="Floudas D."/>
            <person name="Copeland A."/>
            <person name="Barry K.W."/>
            <person name="Cichocki N."/>
            <person name="Veneault-Fourrey C."/>
            <person name="LaButti K."/>
            <person name="Lindquist E.A."/>
            <person name="Lipzen A."/>
            <person name="Lundell T."/>
            <person name="Morin E."/>
            <person name="Murat C."/>
            <person name="Sun H."/>
            <person name="Tunlid A."/>
            <person name="Henrissat B."/>
            <person name="Grigoriev I.V."/>
            <person name="Hibbett D.S."/>
            <person name="Martin F."/>
            <person name="Nordberg H.P."/>
            <person name="Cantor M.N."/>
            <person name="Hua S.X."/>
        </authorList>
    </citation>
    <scope>NUCLEOTIDE SEQUENCE [LARGE SCALE GENOMIC DNA]</scope>
    <source>
        <strain evidence="3 4">ATCC 200175</strain>
    </source>
</reference>
<evidence type="ECO:0000313" key="4">
    <source>
        <dbReference type="Proteomes" id="UP000053647"/>
    </source>
</evidence>
<dbReference type="EMBL" id="KN819501">
    <property type="protein sequence ID" value="KIJ09132.1"/>
    <property type="molecule type" value="Genomic_DNA"/>
</dbReference>
<dbReference type="GO" id="GO:0016192">
    <property type="term" value="P:vesicle-mediated transport"/>
    <property type="evidence" value="ECO:0007669"/>
    <property type="project" value="InterPro"/>
</dbReference>
<dbReference type="AlphaFoldDB" id="A0A0C9TMY0"/>
<evidence type="ECO:0000256" key="1">
    <source>
        <dbReference type="SAM" id="MobiDB-lite"/>
    </source>
</evidence>
<feature type="compositionally biased region" description="Basic and acidic residues" evidence="1">
    <location>
        <begin position="213"/>
        <end position="224"/>
    </location>
</feature>
<dbReference type="OrthoDB" id="364348at2759"/>
<accession>A0A0C9TMY0</accession>
<gene>
    <name evidence="3" type="ORF">PAXINDRAFT_87890</name>
</gene>
<dbReference type="InterPro" id="IPR010989">
    <property type="entry name" value="SNARE"/>
</dbReference>
<dbReference type="Gene3D" id="1.20.58.70">
    <property type="match status" value="1"/>
</dbReference>
<dbReference type="Pfam" id="PF14523">
    <property type="entry name" value="Syntaxin_2"/>
    <property type="match status" value="1"/>
</dbReference>
<organism evidence="3 4">
    <name type="scientific">Paxillus involutus ATCC 200175</name>
    <dbReference type="NCBI Taxonomy" id="664439"/>
    <lineage>
        <taxon>Eukaryota</taxon>
        <taxon>Fungi</taxon>
        <taxon>Dikarya</taxon>
        <taxon>Basidiomycota</taxon>
        <taxon>Agaricomycotina</taxon>
        <taxon>Agaricomycetes</taxon>
        <taxon>Agaricomycetidae</taxon>
        <taxon>Boletales</taxon>
        <taxon>Paxilineae</taxon>
        <taxon>Paxillaceae</taxon>
        <taxon>Paxillus</taxon>
    </lineage>
</organism>
<dbReference type="SUPFAM" id="SSF47661">
    <property type="entry name" value="t-snare proteins"/>
    <property type="match status" value="1"/>
</dbReference>
<feature type="region of interest" description="Disordered" evidence="1">
    <location>
        <begin position="1"/>
        <end position="20"/>
    </location>
</feature>
<reference evidence="4" key="2">
    <citation type="submission" date="2015-01" db="EMBL/GenBank/DDBJ databases">
        <title>Evolutionary Origins and Diversification of the Mycorrhizal Mutualists.</title>
        <authorList>
            <consortium name="DOE Joint Genome Institute"/>
            <consortium name="Mycorrhizal Genomics Consortium"/>
            <person name="Kohler A."/>
            <person name="Kuo A."/>
            <person name="Nagy L.G."/>
            <person name="Floudas D."/>
            <person name="Copeland A."/>
            <person name="Barry K.W."/>
            <person name="Cichocki N."/>
            <person name="Veneault-Fourrey C."/>
            <person name="LaButti K."/>
            <person name="Lindquist E.A."/>
            <person name="Lipzen A."/>
            <person name="Lundell T."/>
            <person name="Morin E."/>
            <person name="Murat C."/>
            <person name="Riley R."/>
            <person name="Ohm R."/>
            <person name="Sun H."/>
            <person name="Tunlid A."/>
            <person name="Henrissat B."/>
            <person name="Grigoriev I.V."/>
            <person name="Hibbett D.S."/>
            <person name="Martin F."/>
        </authorList>
    </citation>
    <scope>NUCLEOTIDE SEQUENCE [LARGE SCALE GENOMIC DNA]</scope>
    <source>
        <strain evidence="4">ATCC 200175</strain>
    </source>
</reference>
<name>A0A0C9TMY0_PAXIN</name>
<feature type="domain" description="Syntaxin N-terminal" evidence="2">
    <location>
        <begin position="28"/>
        <end position="156"/>
    </location>
</feature>
<dbReference type="Proteomes" id="UP000053647">
    <property type="component" value="Unassembled WGS sequence"/>
</dbReference>
<protein>
    <recommendedName>
        <fullName evidence="2">Syntaxin N-terminal domain-containing protein</fullName>
    </recommendedName>
</protein>
<proteinExistence type="predicted"/>